<dbReference type="PROSITE" id="PS00211">
    <property type="entry name" value="ABC_TRANSPORTER_1"/>
    <property type="match status" value="1"/>
</dbReference>
<keyword evidence="1" id="KW-0547">Nucleotide-binding</keyword>
<dbReference type="GO" id="GO:0016887">
    <property type="term" value="F:ATP hydrolysis activity"/>
    <property type="evidence" value="ECO:0007669"/>
    <property type="project" value="InterPro"/>
</dbReference>
<name>Q9F0F4_MYCMI</name>
<dbReference type="SUPFAM" id="SSF52540">
    <property type="entry name" value="P-loop containing nucleoside triphosphate hydrolases"/>
    <property type="match status" value="1"/>
</dbReference>
<gene>
    <name evidence="4" type="primary">gtsA</name>
</gene>
<dbReference type="PROSITE" id="PS50893">
    <property type="entry name" value="ABC_TRANSPORTER_2"/>
    <property type="match status" value="1"/>
</dbReference>
<dbReference type="PANTHER" id="PTHR43875">
    <property type="entry name" value="MALTODEXTRIN IMPORT ATP-BINDING PROTEIN MSMX"/>
    <property type="match status" value="1"/>
</dbReference>
<feature type="domain" description="ABC transporter" evidence="3">
    <location>
        <begin position="13"/>
        <end position="313"/>
    </location>
</feature>
<dbReference type="Pfam" id="PF00005">
    <property type="entry name" value="ABC_tran"/>
    <property type="match status" value="1"/>
</dbReference>
<dbReference type="InterPro" id="IPR047641">
    <property type="entry name" value="ABC_transpr_MalK/UgpC-like"/>
</dbReference>
<sequence length="406" mass="47508">MKKPKKNNDNVLIEINDLRFKYHKKQSNYDLLIDHLQIQKNQIISLLGPSGSGKTTLLNLLLGYIKPDKGSIHILNNPKIHEVAYIMQENSVYENTTVFNNVFLSAKNYSKWVKQAYLNYFEKFLNNKELFSKKLINQFEVYKNLINDLNSKTKTKKQAFLKLVFLCLFEKQVKHKFKFLKEIKLKNLFKNEIELISKKLGIDQLLYKNVNQLSGGQKQRVAFAKGIIKKTNLVLLDEPFSALDAKIKESTIDWLIKIKKEFNLSMIIVTHDQQDALKISDQIILLDKGKIQQFSSGEQMYNDPNNLFVAKFIGSPEINFIKKENDKSYYIRHNKIKVKPNLNGKYQIIDKKSFGDKVHYLINFNKDIKWNLVLNDNSLQVNDLIDLKYNQSDVLVFNKNGNRIYE</sequence>
<evidence type="ECO:0000259" key="3">
    <source>
        <dbReference type="PROSITE" id="PS50893"/>
    </source>
</evidence>
<dbReference type="GO" id="GO:0055052">
    <property type="term" value="C:ATP-binding cassette (ABC) transporter complex, substrate-binding subunit-containing"/>
    <property type="evidence" value="ECO:0007669"/>
    <property type="project" value="TreeGrafter"/>
</dbReference>
<evidence type="ECO:0000256" key="1">
    <source>
        <dbReference type="ARBA" id="ARBA00022741"/>
    </source>
</evidence>
<dbReference type="InterPro" id="IPR003593">
    <property type="entry name" value="AAA+_ATPase"/>
</dbReference>
<organism evidence="4">
    <name type="scientific">Mycoplasma mycoides subsp. mycoides SC</name>
    <dbReference type="NCBI Taxonomy" id="44101"/>
    <lineage>
        <taxon>Bacteria</taxon>
        <taxon>Bacillati</taxon>
        <taxon>Mycoplasmatota</taxon>
        <taxon>Mollicutes</taxon>
        <taxon>Mycoplasmataceae</taxon>
        <taxon>Mycoplasma</taxon>
    </lineage>
</organism>
<dbReference type="Gene3D" id="3.40.50.300">
    <property type="entry name" value="P-loop containing nucleotide triphosphate hydrolases"/>
    <property type="match status" value="1"/>
</dbReference>
<dbReference type="AlphaFoldDB" id="Q9F0F4"/>
<accession>Q9F0F4</accession>
<proteinExistence type="predicted"/>
<dbReference type="GO" id="GO:0005524">
    <property type="term" value="F:ATP binding"/>
    <property type="evidence" value="ECO:0007669"/>
    <property type="project" value="UniProtKB-KW"/>
</dbReference>
<reference evidence="4" key="1">
    <citation type="journal article" date="2001" name="Clin. Diagn. Lab. Immunol.">
        <title>Genetic and biochemical characterization of glycerol uptake in mycoplasma mycoides subsp. mycoides SC: its impact on H(2)O(2) production and virulence.</title>
        <authorList>
            <person name="Vilei E.M."/>
            <person name="Frey J."/>
        </authorList>
    </citation>
    <scope>NUCLEOTIDE SEQUENCE</scope>
    <source>
        <strain evidence="4">Afade</strain>
    </source>
</reference>
<dbReference type="InterPro" id="IPR017871">
    <property type="entry name" value="ABC_transporter-like_CS"/>
</dbReference>
<evidence type="ECO:0000313" key="4">
    <source>
        <dbReference type="EMBL" id="AAG41804.1"/>
    </source>
</evidence>
<protein>
    <submittedName>
        <fullName evidence="4">Glycerol transporter subunit A</fullName>
    </submittedName>
</protein>
<dbReference type="EMBL" id="AF251037">
    <property type="protein sequence ID" value="AAG41804.1"/>
    <property type="molecule type" value="Genomic_DNA"/>
</dbReference>
<dbReference type="InterPro" id="IPR027417">
    <property type="entry name" value="P-loop_NTPase"/>
</dbReference>
<dbReference type="InterPro" id="IPR003439">
    <property type="entry name" value="ABC_transporter-like_ATP-bd"/>
</dbReference>
<dbReference type="SMART" id="SM00382">
    <property type="entry name" value="AAA"/>
    <property type="match status" value="1"/>
</dbReference>
<evidence type="ECO:0000256" key="2">
    <source>
        <dbReference type="ARBA" id="ARBA00022840"/>
    </source>
</evidence>
<dbReference type="Gene3D" id="2.40.50.100">
    <property type="match status" value="1"/>
</dbReference>
<keyword evidence="2" id="KW-0067">ATP-binding</keyword>
<dbReference type="PANTHER" id="PTHR43875:SF1">
    <property type="entry name" value="OSMOPROTECTIVE COMPOUNDS UPTAKE ATP-BINDING PROTEIN GGTA"/>
    <property type="match status" value="1"/>
</dbReference>